<dbReference type="Proteomes" id="UP000000245">
    <property type="component" value="Chromosome"/>
</dbReference>
<comment type="subcellular location">
    <subcellularLocation>
        <location evidence="1">Cell membrane</location>
        <topology evidence="1">Multi-pass membrane protein</topology>
    </subcellularLocation>
</comment>
<feature type="compositionally biased region" description="Polar residues" evidence="7">
    <location>
        <begin position="25"/>
        <end position="34"/>
    </location>
</feature>
<evidence type="ECO:0000256" key="1">
    <source>
        <dbReference type="ARBA" id="ARBA00004651"/>
    </source>
</evidence>
<evidence type="ECO:0000313" key="9">
    <source>
        <dbReference type="EMBL" id="ABQ30918.1"/>
    </source>
</evidence>
<proteinExistence type="predicted"/>
<dbReference type="GO" id="GO:0022857">
    <property type="term" value="F:transmembrane transporter activity"/>
    <property type="evidence" value="ECO:0007669"/>
    <property type="project" value="InterPro"/>
</dbReference>
<dbReference type="PRINTS" id="PR01988">
    <property type="entry name" value="EXPORTERBACE"/>
</dbReference>
<accession>A5FZ86</accession>
<feature type="transmembrane region" description="Helical" evidence="8">
    <location>
        <begin position="309"/>
        <end position="329"/>
    </location>
</feature>
<feature type="transmembrane region" description="Helical" evidence="8">
    <location>
        <begin position="429"/>
        <end position="449"/>
    </location>
</feature>
<evidence type="ECO:0000256" key="4">
    <source>
        <dbReference type="ARBA" id="ARBA00022692"/>
    </source>
</evidence>
<name>A5FZ86_ACICJ</name>
<feature type="transmembrane region" description="Helical" evidence="8">
    <location>
        <begin position="220"/>
        <end position="240"/>
    </location>
</feature>
<feature type="transmembrane region" description="Helical" evidence="8">
    <location>
        <begin position="280"/>
        <end position="303"/>
    </location>
</feature>
<dbReference type="InterPro" id="IPR036259">
    <property type="entry name" value="MFS_trans_sf"/>
</dbReference>
<dbReference type="STRING" id="349163.Acry_1714"/>
<feature type="compositionally biased region" description="Gly residues" evidence="7">
    <location>
        <begin position="85"/>
        <end position="100"/>
    </location>
</feature>
<dbReference type="EMBL" id="CP000697">
    <property type="protein sequence ID" value="ABQ30918.1"/>
    <property type="molecule type" value="Genomic_DNA"/>
</dbReference>
<feature type="compositionally biased region" description="Basic and acidic residues" evidence="7">
    <location>
        <begin position="101"/>
        <end position="112"/>
    </location>
</feature>
<evidence type="ECO:0000256" key="7">
    <source>
        <dbReference type="SAM" id="MobiDB-lite"/>
    </source>
</evidence>
<keyword evidence="2" id="KW-0813">Transport</keyword>
<dbReference type="InterPro" id="IPR011701">
    <property type="entry name" value="MFS"/>
</dbReference>
<sequence length="538" mass="54206">MGIVSSCSLICPLPASWQPGGGGAQSTHDITIRQNPRDPRGTLRARPARAEGRQRETRQPYRPDDRAGTRAGGGRDALPAEDGGRGVPGDEPGGAAAGGERGAEGRVRDRAARAQPRPQDAGRSLSANARTPSGATSGAPSGATPGALLLDRRFAPLFWCQAFAAFNDNFLKTALVVLILYRAKDGPALVALAGGVFILPFLLCSGIAGELADRFDKARVATVVKGVEIGAAGLAVAGFLAGSVPVLFAALLAFGVLAALFGPVKYGLLPDLLETARLPLANAMVDFATFLAILAGTALGGLLGAREPWLLGAVVMGFALLAFGAAALIPRPGAARPGLKLSASPVAASADLLRTLRGAAPLWRAALVNAWFWFAGITCMTLLPVLTRTTLGRGPGAVTLGLTVFSLGIGAGSFLAASRLRGRIALAPAWGGTVAVGIAALALGALAAADRFGVTLALLFVVALGGGVIAVPSFAAVQAWAPAEARARAVAGTNILSAAGMVAASLILTALLHAGAGPRALFAGLGAIALSLALAARR</sequence>
<keyword evidence="6 8" id="KW-0472">Membrane</keyword>
<evidence type="ECO:0000256" key="3">
    <source>
        <dbReference type="ARBA" id="ARBA00022475"/>
    </source>
</evidence>
<gene>
    <name evidence="9" type="ordered locus">Acry_1714</name>
</gene>
<dbReference type="InterPro" id="IPR022324">
    <property type="entry name" value="Bacilysin_exporter_BacE_put"/>
</dbReference>
<keyword evidence="3" id="KW-1003">Cell membrane</keyword>
<evidence type="ECO:0000313" key="10">
    <source>
        <dbReference type="Proteomes" id="UP000000245"/>
    </source>
</evidence>
<feature type="transmembrane region" description="Helical" evidence="8">
    <location>
        <begin position="489"/>
        <end position="514"/>
    </location>
</feature>
<dbReference type="CDD" id="cd06173">
    <property type="entry name" value="MFS_MefA_like"/>
    <property type="match status" value="1"/>
</dbReference>
<protein>
    <submittedName>
        <fullName evidence="9">Major facilitator superfamily MFS_1</fullName>
    </submittedName>
</protein>
<feature type="compositionally biased region" description="Basic and acidic residues" evidence="7">
    <location>
        <begin position="48"/>
        <end position="68"/>
    </location>
</feature>
<reference evidence="9 10" key="1">
    <citation type="submission" date="2007-05" db="EMBL/GenBank/DDBJ databases">
        <title>Complete sequence of chromosome of Acidiphilium cryptum JF-5.</title>
        <authorList>
            <consortium name="US DOE Joint Genome Institute"/>
            <person name="Copeland A."/>
            <person name="Lucas S."/>
            <person name="Lapidus A."/>
            <person name="Barry K."/>
            <person name="Detter J.C."/>
            <person name="Glavina del Rio T."/>
            <person name="Hammon N."/>
            <person name="Israni S."/>
            <person name="Dalin E."/>
            <person name="Tice H."/>
            <person name="Pitluck S."/>
            <person name="Sims D."/>
            <person name="Brettin T."/>
            <person name="Bruce D."/>
            <person name="Han C."/>
            <person name="Schmutz J."/>
            <person name="Larimer F."/>
            <person name="Land M."/>
            <person name="Hauser L."/>
            <person name="Kyrpides N."/>
            <person name="Kim E."/>
            <person name="Magnuson T."/>
            <person name="Richardson P."/>
        </authorList>
    </citation>
    <scope>NUCLEOTIDE SEQUENCE [LARGE SCALE GENOMIC DNA]</scope>
    <source>
        <strain evidence="9 10">JF-5</strain>
    </source>
</reference>
<feature type="transmembrane region" description="Helical" evidence="8">
    <location>
        <begin position="362"/>
        <end position="385"/>
    </location>
</feature>
<organism evidence="9 10">
    <name type="scientific">Acidiphilium cryptum (strain JF-5)</name>
    <dbReference type="NCBI Taxonomy" id="349163"/>
    <lineage>
        <taxon>Bacteria</taxon>
        <taxon>Pseudomonadati</taxon>
        <taxon>Pseudomonadota</taxon>
        <taxon>Alphaproteobacteria</taxon>
        <taxon>Acetobacterales</taxon>
        <taxon>Acidocellaceae</taxon>
        <taxon>Acidiphilium</taxon>
    </lineage>
</organism>
<dbReference type="PANTHER" id="PTHR43266">
    <property type="entry name" value="MACROLIDE-EFFLUX PROTEIN"/>
    <property type="match status" value="1"/>
</dbReference>
<dbReference type="GO" id="GO:0005886">
    <property type="term" value="C:plasma membrane"/>
    <property type="evidence" value="ECO:0007669"/>
    <property type="project" value="UniProtKB-SubCell"/>
</dbReference>
<dbReference type="eggNOG" id="COG2814">
    <property type="taxonomic scope" value="Bacteria"/>
</dbReference>
<feature type="transmembrane region" description="Helical" evidence="8">
    <location>
        <begin position="187"/>
        <end position="208"/>
    </location>
</feature>
<keyword evidence="4 8" id="KW-0812">Transmembrane</keyword>
<feature type="transmembrane region" description="Helical" evidence="8">
    <location>
        <begin position="520"/>
        <end position="536"/>
    </location>
</feature>
<feature type="transmembrane region" description="Helical" evidence="8">
    <location>
        <begin position="455"/>
        <end position="477"/>
    </location>
</feature>
<feature type="transmembrane region" description="Helical" evidence="8">
    <location>
        <begin position="246"/>
        <end position="268"/>
    </location>
</feature>
<feature type="transmembrane region" description="Helical" evidence="8">
    <location>
        <begin position="397"/>
        <end position="417"/>
    </location>
</feature>
<feature type="compositionally biased region" description="Polar residues" evidence="7">
    <location>
        <begin position="125"/>
        <end position="139"/>
    </location>
</feature>
<dbReference type="PANTHER" id="PTHR43266:SF2">
    <property type="entry name" value="MAJOR FACILITATOR SUPERFAMILY (MFS) PROFILE DOMAIN-CONTAINING PROTEIN"/>
    <property type="match status" value="1"/>
</dbReference>
<keyword evidence="5 8" id="KW-1133">Transmembrane helix</keyword>
<evidence type="ECO:0000256" key="8">
    <source>
        <dbReference type="SAM" id="Phobius"/>
    </source>
</evidence>
<dbReference type="SUPFAM" id="SSF103473">
    <property type="entry name" value="MFS general substrate transporter"/>
    <property type="match status" value="1"/>
</dbReference>
<dbReference type="Pfam" id="PF07690">
    <property type="entry name" value="MFS_1"/>
    <property type="match status" value="1"/>
</dbReference>
<dbReference type="Gene3D" id="1.20.1250.20">
    <property type="entry name" value="MFS general substrate transporter like domains"/>
    <property type="match status" value="1"/>
</dbReference>
<feature type="region of interest" description="Disordered" evidence="7">
    <location>
        <begin position="14"/>
        <end position="142"/>
    </location>
</feature>
<dbReference type="HOGENOM" id="CLU_029603_1_0_5"/>
<dbReference type="AlphaFoldDB" id="A5FZ86"/>
<evidence type="ECO:0000256" key="6">
    <source>
        <dbReference type="ARBA" id="ARBA00023136"/>
    </source>
</evidence>
<evidence type="ECO:0000256" key="5">
    <source>
        <dbReference type="ARBA" id="ARBA00022989"/>
    </source>
</evidence>
<dbReference type="KEGG" id="acr:Acry_1714"/>
<evidence type="ECO:0000256" key="2">
    <source>
        <dbReference type="ARBA" id="ARBA00022448"/>
    </source>
</evidence>
<keyword evidence="10" id="KW-1185">Reference proteome</keyword>